<keyword evidence="1" id="KW-0472">Membrane</keyword>
<feature type="transmembrane region" description="Helical" evidence="1">
    <location>
        <begin position="196"/>
        <end position="217"/>
    </location>
</feature>
<feature type="domain" description="Potassium channel" evidence="2">
    <location>
        <begin position="166"/>
        <end position="217"/>
    </location>
</feature>
<keyword evidence="1" id="KW-1133">Transmembrane helix</keyword>
<feature type="transmembrane region" description="Helical" evidence="1">
    <location>
        <begin position="35"/>
        <end position="53"/>
    </location>
</feature>
<dbReference type="EMBL" id="CP117812">
    <property type="protein sequence ID" value="WDE98642.1"/>
    <property type="molecule type" value="Genomic_DNA"/>
</dbReference>
<dbReference type="Pfam" id="PF07885">
    <property type="entry name" value="Ion_trans_2"/>
    <property type="match status" value="1"/>
</dbReference>
<evidence type="ECO:0000313" key="3">
    <source>
        <dbReference type="EMBL" id="WDE98642.1"/>
    </source>
</evidence>
<keyword evidence="4" id="KW-1185">Reference proteome</keyword>
<feature type="transmembrane region" description="Helical" evidence="1">
    <location>
        <begin position="83"/>
        <end position="103"/>
    </location>
</feature>
<accession>A0ABY7VX20</accession>
<dbReference type="InterPro" id="IPR013099">
    <property type="entry name" value="K_chnl_dom"/>
</dbReference>
<keyword evidence="1" id="KW-0812">Transmembrane</keyword>
<keyword evidence="3" id="KW-0813">Transport</keyword>
<protein>
    <submittedName>
        <fullName evidence="3">Potassium channel family protein</fullName>
    </submittedName>
</protein>
<dbReference type="Gene3D" id="1.10.287.70">
    <property type="match status" value="1"/>
</dbReference>
<dbReference type="SUPFAM" id="SSF81324">
    <property type="entry name" value="Voltage-gated potassium channels"/>
    <property type="match status" value="1"/>
</dbReference>
<evidence type="ECO:0000259" key="2">
    <source>
        <dbReference type="Pfam" id="PF07885"/>
    </source>
</evidence>
<sequence length="234" mass="26557">MDKTIYTKNKYIWLLSSLGIFLFLAPFRATDFPGAEFFSSIAYSCILGTAIFTCRKEKHLLAISAVLSFPAVISYWVHSNHLYSSPEILLISGSLFYTFYIFIITREVLRIDHSLYNKLAASLCTYLMIGIAFTYFYTLLELKHPGSFSFPETRVLMELNKESGLPHMFDLMYHSFVTLSTLGYGDIHPRDGLSRMLCITEALIGQIYLVVIVAGIISSASNSHFHLKAKKNKE</sequence>
<dbReference type="Proteomes" id="UP001214250">
    <property type="component" value="Chromosome 2"/>
</dbReference>
<organism evidence="3 4">
    <name type="scientific">Lentisphaera profundi</name>
    <dbReference type="NCBI Taxonomy" id="1658616"/>
    <lineage>
        <taxon>Bacteria</taxon>
        <taxon>Pseudomonadati</taxon>
        <taxon>Lentisphaerota</taxon>
        <taxon>Lentisphaeria</taxon>
        <taxon>Lentisphaerales</taxon>
        <taxon>Lentisphaeraceae</taxon>
        <taxon>Lentisphaera</taxon>
    </lineage>
</organism>
<gene>
    <name evidence="3" type="ORF">PQO03_12425</name>
</gene>
<keyword evidence="3" id="KW-0407">Ion channel</keyword>
<dbReference type="GO" id="GO:0034220">
    <property type="term" value="P:monoatomic ion transmembrane transport"/>
    <property type="evidence" value="ECO:0007669"/>
    <property type="project" value="UniProtKB-KW"/>
</dbReference>
<proteinExistence type="predicted"/>
<feature type="transmembrane region" description="Helical" evidence="1">
    <location>
        <begin position="115"/>
        <end position="137"/>
    </location>
</feature>
<keyword evidence="3" id="KW-0406">Ion transport</keyword>
<name>A0ABY7VX20_9BACT</name>
<feature type="transmembrane region" description="Helical" evidence="1">
    <location>
        <begin position="12"/>
        <end position="29"/>
    </location>
</feature>
<dbReference type="RefSeq" id="WP_274153513.1">
    <property type="nucleotide sequence ID" value="NZ_CP117812.1"/>
</dbReference>
<evidence type="ECO:0000256" key="1">
    <source>
        <dbReference type="SAM" id="Phobius"/>
    </source>
</evidence>
<feature type="transmembrane region" description="Helical" evidence="1">
    <location>
        <begin position="60"/>
        <end position="77"/>
    </location>
</feature>
<evidence type="ECO:0000313" key="4">
    <source>
        <dbReference type="Proteomes" id="UP001214250"/>
    </source>
</evidence>
<reference evidence="3 4" key="1">
    <citation type="submission" date="2023-02" db="EMBL/GenBank/DDBJ databases">
        <title>Genome sequence of Lentisphaera profundi SAORIC-696.</title>
        <authorList>
            <person name="Kim e."/>
            <person name="Cho J.-C."/>
            <person name="Choi A."/>
            <person name="Kang I."/>
        </authorList>
    </citation>
    <scope>NUCLEOTIDE SEQUENCE [LARGE SCALE GENOMIC DNA]</scope>
    <source>
        <strain evidence="3 4">SAORIC-696</strain>
    </source>
</reference>